<accession>A0A5C1QGE7</accession>
<sequence length="296" mass="32478">MNWVKKYPPFLISEYPNGDDSALFQILPVPLERSVSYGVGTRMGPSAILKASENLEVFDGMSCPGESGLKTLPPVNCRGPIQKVLGRIAVATEKILLQGRIPVVLGGEHTVSTGVFMALSRHYRTKIPGIVQIDAHADLRNSYQGSPFSHACVMKRALDLDFPIYQLGIRSLSPEEIQLREDRKIPGKDALELCSGTPVNELNLPEDFPEEIYLTIDVDGLDPSIIPGTGTPEPGGLGWYQTLNLIESIARKHKIIGFDVVELAPLKGSLISEFTTARLVYQVMGIIARQEIKSKE</sequence>
<dbReference type="EC" id="3.5.3.11" evidence="6"/>
<gene>
    <name evidence="6" type="primary">speB</name>
    <name evidence="6" type="ORF">EXM22_00305</name>
</gene>
<evidence type="ECO:0000256" key="3">
    <source>
        <dbReference type="ARBA" id="ARBA00022801"/>
    </source>
</evidence>
<dbReference type="AlphaFoldDB" id="A0A5C1QGE7"/>
<proteinExistence type="inferred from homology"/>
<dbReference type="InterPro" id="IPR020855">
    <property type="entry name" value="Ureohydrolase_Mn_BS"/>
</dbReference>
<feature type="binding site" evidence="4">
    <location>
        <position position="136"/>
    </location>
    <ligand>
        <name>Mn(2+)</name>
        <dbReference type="ChEBI" id="CHEBI:29035"/>
        <label>1</label>
    </ligand>
</feature>
<dbReference type="Pfam" id="PF00491">
    <property type="entry name" value="Arginase"/>
    <property type="match status" value="1"/>
</dbReference>
<evidence type="ECO:0000256" key="5">
    <source>
        <dbReference type="RuleBase" id="RU003684"/>
    </source>
</evidence>
<dbReference type="Proteomes" id="UP000324209">
    <property type="component" value="Chromosome"/>
</dbReference>
<evidence type="ECO:0000313" key="6">
    <source>
        <dbReference type="EMBL" id="QEN06507.1"/>
    </source>
</evidence>
<feature type="binding site" evidence="4">
    <location>
        <position position="109"/>
    </location>
    <ligand>
        <name>Mn(2+)</name>
        <dbReference type="ChEBI" id="CHEBI:29035"/>
        <label>1</label>
    </ligand>
</feature>
<dbReference type="PROSITE" id="PS01053">
    <property type="entry name" value="ARGINASE_1"/>
    <property type="match status" value="1"/>
</dbReference>
<feature type="binding site" evidence="4">
    <location>
        <position position="219"/>
    </location>
    <ligand>
        <name>Mn(2+)</name>
        <dbReference type="ChEBI" id="CHEBI:29035"/>
        <label>1</label>
    </ligand>
</feature>
<keyword evidence="3 5" id="KW-0378">Hydrolase</keyword>
<keyword evidence="2 4" id="KW-0479">Metal-binding</keyword>
<comment type="similarity">
    <text evidence="1">Belongs to the arginase family. Agmatinase subfamily.</text>
</comment>
<dbReference type="PROSITE" id="PS51409">
    <property type="entry name" value="ARGINASE_2"/>
    <property type="match status" value="1"/>
</dbReference>
<dbReference type="EMBL" id="CP036150">
    <property type="protein sequence ID" value="QEN06507.1"/>
    <property type="molecule type" value="Genomic_DNA"/>
</dbReference>
<protein>
    <submittedName>
        <fullName evidence="6">Agmatinase</fullName>
        <ecNumber evidence="6">3.5.3.11</ecNumber>
    </submittedName>
</protein>
<dbReference type="PANTHER" id="PTHR11358">
    <property type="entry name" value="ARGINASE/AGMATINASE"/>
    <property type="match status" value="1"/>
</dbReference>
<dbReference type="KEGG" id="ock:EXM22_00305"/>
<evidence type="ECO:0000256" key="4">
    <source>
        <dbReference type="PIRSR" id="PIRSR036979-1"/>
    </source>
</evidence>
<dbReference type="PANTHER" id="PTHR11358:SF26">
    <property type="entry name" value="GUANIDINO ACID HYDROLASE, MITOCHONDRIAL"/>
    <property type="match status" value="1"/>
</dbReference>
<evidence type="ECO:0000313" key="7">
    <source>
        <dbReference type="Proteomes" id="UP000324209"/>
    </source>
</evidence>
<dbReference type="NCBIfam" id="TIGR01230">
    <property type="entry name" value="agmatinase"/>
    <property type="match status" value="1"/>
</dbReference>
<dbReference type="Gene3D" id="3.40.800.10">
    <property type="entry name" value="Ureohydrolase domain"/>
    <property type="match status" value="1"/>
</dbReference>
<comment type="cofactor">
    <cofactor evidence="4">
        <name>Mn(2+)</name>
        <dbReference type="ChEBI" id="CHEBI:29035"/>
    </cofactor>
    <text evidence="4">Binds 2 manganese ions per subunit.</text>
</comment>
<keyword evidence="4" id="KW-0464">Manganese</keyword>
<feature type="binding site" evidence="4">
    <location>
        <position position="138"/>
    </location>
    <ligand>
        <name>Mn(2+)</name>
        <dbReference type="ChEBI" id="CHEBI:29035"/>
        <label>1</label>
    </ligand>
</feature>
<name>A0A5C1QGE7_9SPIO</name>
<evidence type="ECO:0000256" key="1">
    <source>
        <dbReference type="ARBA" id="ARBA00009227"/>
    </source>
</evidence>
<dbReference type="GO" id="GO:0046872">
    <property type="term" value="F:metal ion binding"/>
    <property type="evidence" value="ECO:0007669"/>
    <property type="project" value="UniProtKB-KW"/>
</dbReference>
<dbReference type="InterPro" id="IPR005925">
    <property type="entry name" value="Agmatinase-rel"/>
</dbReference>
<dbReference type="GO" id="GO:0033389">
    <property type="term" value="P:putrescine biosynthetic process from arginine, via agmatine"/>
    <property type="evidence" value="ECO:0007669"/>
    <property type="project" value="TreeGrafter"/>
</dbReference>
<evidence type="ECO:0000256" key="2">
    <source>
        <dbReference type="ARBA" id="ARBA00022723"/>
    </source>
</evidence>
<dbReference type="PIRSF" id="PIRSF036979">
    <property type="entry name" value="Arginase"/>
    <property type="match status" value="1"/>
</dbReference>
<dbReference type="RefSeq" id="WP_149484590.1">
    <property type="nucleotide sequence ID" value="NZ_CP036150.1"/>
</dbReference>
<feature type="binding site" evidence="4">
    <location>
        <position position="217"/>
    </location>
    <ligand>
        <name>Mn(2+)</name>
        <dbReference type="ChEBI" id="CHEBI:29035"/>
        <label>1</label>
    </ligand>
</feature>
<feature type="binding site" evidence="4">
    <location>
        <position position="134"/>
    </location>
    <ligand>
        <name>Mn(2+)</name>
        <dbReference type="ChEBI" id="CHEBI:29035"/>
        <label>1</label>
    </ligand>
</feature>
<dbReference type="GO" id="GO:0008783">
    <property type="term" value="F:agmatinase activity"/>
    <property type="evidence" value="ECO:0007669"/>
    <property type="project" value="UniProtKB-EC"/>
</dbReference>
<reference evidence="6 7" key="1">
    <citation type="submission" date="2019-02" db="EMBL/GenBank/DDBJ databases">
        <title>Complete Genome Sequence and Methylome Analysis of free living Spirochaetas.</title>
        <authorList>
            <person name="Fomenkov A."/>
            <person name="Dubinina G."/>
            <person name="Leshcheva N."/>
            <person name="Mikheeva N."/>
            <person name="Grabovich M."/>
            <person name="Vincze T."/>
            <person name="Roberts R.J."/>
        </authorList>
    </citation>
    <scope>NUCLEOTIDE SEQUENCE [LARGE SCALE GENOMIC DNA]</scope>
    <source>
        <strain evidence="6 7">K2</strain>
    </source>
</reference>
<dbReference type="CDD" id="cd11593">
    <property type="entry name" value="Agmatinase-like_2"/>
    <property type="match status" value="1"/>
</dbReference>
<dbReference type="InterPro" id="IPR023696">
    <property type="entry name" value="Ureohydrolase_dom_sf"/>
</dbReference>
<organism evidence="6 7">
    <name type="scientific">Oceanispirochaeta crateris</name>
    <dbReference type="NCBI Taxonomy" id="2518645"/>
    <lineage>
        <taxon>Bacteria</taxon>
        <taxon>Pseudomonadati</taxon>
        <taxon>Spirochaetota</taxon>
        <taxon>Spirochaetia</taxon>
        <taxon>Spirochaetales</taxon>
        <taxon>Spirochaetaceae</taxon>
        <taxon>Oceanispirochaeta</taxon>
    </lineage>
</organism>
<dbReference type="InterPro" id="IPR006035">
    <property type="entry name" value="Ureohydrolase"/>
</dbReference>
<dbReference type="SUPFAM" id="SSF52768">
    <property type="entry name" value="Arginase/deacetylase"/>
    <property type="match status" value="1"/>
</dbReference>
<dbReference type="OrthoDB" id="9788689at2"/>
<keyword evidence="7" id="KW-1185">Reference proteome</keyword>